<evidence type="ECO:0000313" key="3">
    <source>
        <dbReference type="RefSeq" id="XP_056682948.1"/>
    </source>
</evidence>
<dbReference type="RefSeq" id="XP_056682948.1">
    <property type="nucleotide sequence ID" value="XM_056826970.1"/>
</dbReference>
<name>A0ABM3QHW0_SPIOL</name>
<organism evidence="2 3">
    <name type="scientific">Spinacia oleracea</name>
    <name type="common">Spinach</name>
    <dbReference type="NCBI Taxonomy" id="3562"/>
    <lineage>
        <taxon>Eukaryota</taxon>
        <taxon>Viridiplantae</taxon>
        <taxon>Streptophyta</taxon>
        <taxon>Embryophyta</taxon>
        <taxon>Tracheophyta</taxon>
        <taxon>Spermatophyta</taxon>
        <taxon>Magnoliopsida</taxon>
        <taxon>eudicotyledons</taxon>
        <taxon>Gunneridae</taxon>
        <taxon>Pentapetalae</taxon>
        <taxon>Caryophyllales</taxon>
        <taxon>Chenopodiaceae</taxon>
        <taxon>Chenopodioideae</taxon>
        <taxon>Anserineae</taxon>
        <taxon>Spinacia</taxon>
    </lineage>
</organism>
<keyword evidence="2" id="KW-1185">Reference proteome</keyword>
<dbReference type="GeneID" id="110801851"/>
<accession>A0ABM3QHW0</accession>
<reference evidence="2" key="1">
    <citation type="journal article" date="2021" name="Nat. Commun.">
        <title>Genomic analyses provide insights into spinach domestication and the genetic basis of agronomic traits.</title>
        <authorList>
            <person name="Cai X."/>
            <person name="Sun X."/>
            <person name="Xu C."/>
            <person name="Sun H."/>
            <person name="Wang X."/>
            <person name="Ge C."/>
            <person name="Zhang Z."/>
            <person name="Wang Q."/>
            <person name="Fei Z."/>
            <person name="Jiao C."/>
            <person name="Wang Q."/>
        </authorList>
    </citation>
    <scope>NUCLEOTIDE SEQUENCE [LARGE SCALE GENOMIC DNA]</scope>
    <source>
        <strain evidence="2">cv. Varoflay</strain>
    </source>
</reference>
<dbReference type="Pfam" id="PF05185">
    <property type="entry name" value="PRMT5"/>
    <property type="match status" value="1"/>
</dbReference>
<protein>
    <submittedName>
        <fullName evidence="3">Protein arginine N-methyltransferase 1.5</fullName>
    </submittedName>
</protein>
<reference evidence="3" key="2">
    <citation type="submission" date="2025-08" db="UniProtKB">
        <authorList>
            <consortium name="RefSeq"/>
        </authorList>
    </citation>
    <scope>IDENTIFICATION</scope>
    <source>
        <tissue evidence="3">Leaf</tissue>
    </source>
</reference>
<proteinExistence type="predicted"/>
<evidence type="ECO:0000259" key="1">
    <source>
        <dbReference type="Pfam" id="PF05185"/>
    </source>
</evidence>
<dbReference type="InterPro" id="IPR029063">
    <property type="entry name" value="SAM-dependent_MTases_sf"/>
</dbReference>
<feature type="domain" description="PRMT5 arginine-N-methyltransferase" evidence="1">
    <location>
        <begin position="6"/>
        <end position="52"/>
    </location>
</feature>
<evidence type="ECO:0000313" key="2">
    <source>
        <dbReference type="Proteomes" id="UP000813463"/>
    </source>
</evidence>
<dbReference type="Proteomes" id="UP000813463">
    <property type="component" value="Chromosome 4"/>
</dbReference>
<dbReference type="Gene3D" id="3.40.50.150">
    <property type="entry name" value="Vaccinia Virus protein VP39"/>
    <property type="match status" value="1"/>
</dbReference>
<dbReference type="InterPro" id="IPR035075">
    <property type="entry name" value="PRMT5"/>
</dbReference>
<gene>
    <name evidence="3" type="primary">LOC110801851</name>
</gene>
<sequence>MHVMIQYQRAVSKALLDRITDEKASSVTSVLMVVGAGWGPLVRASLECIVKHLCMTKEFLSNFQFTLGQGRGNM</sequence>